<keyword evidence="3" id="KW-1185">Reference proteome</keyword>
<comment type="caution">
    <text evidence="2">The sequence shown here is derived from an EMBL/GenBank/DDBJ whole genome shotgun (WGS) entry which is preliminary data.</text>
</comment>
<reference evidence="2 3" key="1">
    <citation type="journal article" date="2015" name="Sci. Rep.">
        <title>Chromosome-level genome map provides insights into diverse defense mechanisms in the medicinal fungus Ganoderma sinense.</title>
        <authorList>
            <person name="Zhu Y."/>
            <person name="Xu J."/>
            <person name="Sun C."/>
            <person name="Zhou S."/>
            <person name="Xu H."/>
            <person name="Nelson D.R."/>
            <person name="Qian J."/>
            <person name="Song J."/>
            <person name="Luo H."/>
            <person name="Xiang L."/>
            <person name="Li Y."/>
            <person name="Xu Z."/>
            <person name="Ji A."/>
            <person name="Wang L."/>
            <person name="Lu S."/>
            <person name="Hayward A."/>
            <person name="Sun W."/>
            <person name="Li X."/>
            <person name="Schwartz D.C."/>
            <person name="Wang Y."/>
            <person name="Chen S."/>
        </authorList>
    </citation>
    <scope>NUCLEOTIDE SEQUENCE [LARGE SCALE GENOMIC DNA]</scope>
    <source>
        <strain evidence="2 3">ZZ0214-1</strain>
    </source>
</reference>
<proteinExistence type="predicted"/>
<dbReference type="Proteomes" id="UP000230002">
    <property type="component" value="Unassembled WGS sequence"/>
</dbReference>
<dbReference type="EMBL" id="AYKW01000045">
    <property type="protein sequence ID" value="PIL26106.1"/>
    <property type="molecule type" value="Genomic_DNA"/>
</dbReference>
<organism evidence="2 3">
    <name type="scientific">Ganoderma sinense ZZ0214-1</name>
    <dbReference type="NCBI Taxonomy" id="1077348"/>
    <lineage>
        <taxon>Eukaryota</taxon>
        <taxon>Fungi</taxon>
        <taxon>Dikarya</taxon>
        <taxon>Basidiomycota</taxon>
        <taxon>Agaricomycotina</taxon>
        <taxon>Agaricomycetes</taxon>
        <taxon>Polyporales</taxon>
        <taxon>Polyporaceae</taxon>
        <taxon>Ganoderma</taxon>
    </lineage>
</organism>
<name>A0A2G8RX59_9APHY</name>
<accession>A0A2G8RX59</accession>
<feature type="region of interest" description="Disordered" evidence="1">
    <location>
        <begin position="1"/>
        <end position="24"/>
    </location>
</feature>
<protein>
    <submittedName>
        <fullName evidence="2">Uncharacterized protein</fullName>
    </submittedName>
</protein>
<evidence type="ECO:0000313" key="2">
    <source>
        <dbReference type="EMBL" id="PIL26106.1"/>
    </source>
</evidence>
<dbReference type="AlphaFoldDB" id="A0A2G8RX59"/>
<sequence>MSLRHEGCKLPVPTTDGKPEVRNGTVSDYGKDAAPGWRLICLSSSSATGHYCGALIERRSLERYDIASTLCSCRIPPQLNWKDGVLTSRLPDAAPAKFVFSTKVSSPSFYAIQSPRVSLVSVRVV</sequence>
<evidence type="ECO:0000313" key="3">
    <source>
        <dbReference type="Proteomes" id="UP000230002"/>
    </source>
</evidence>
<gene>
    <name evidence="2" type="ORF">GSI_11860</name>
</gene>
<evidence type="ECO:0000256" key="1">
    <source>
        <dbReference type="SAM" id="MobiDB-lite"/>
    </source>
</evidence>